<dbReference type="InterPro" id="IPR050259">
    <property type="entry name" value="SDR"/>
</dbReference>
<proteinExistence type="inferred from homology"/>
<name>A0A0Q0CTU0_PSESX</name>
<dbReference type="EMBL" id="LJRI01000227">
    <property type="protein sequence ID" value="KPZ09227.1"/>
    <property type="molecule type" value="Genomic_DNA"/>
</dbReference>
<dbReference type="CDD" id="cd05233">
    <property type="entry name" value="SDR_c"/>
    <property type="match status" value="1"/>
</dbReference>
<feature type="domain" description="Ketoreductase" evidence="3">
    <location>
        <begin position="82"/>
        <end position="243"/>
    </location>
</feature>
<organism evidence="4 5">
    <name type="scientific">Pseudomonas syringae pv. spinaceae</name>
    <dbReference type="NCBI Taxonomy" id="264459"/>
    <lineage>
        <taxon>Bacteria</taxon>
        <taxon>Pseudomonadati</taxon>
        <taxon>Pseudomonadota</taxon>
        <taxon>Gammaproteobacteria</taxon>
        <taxon>Pseudomonadales</taxon>
        <taxon>Pseudomonadaceae</taxon>
        <taxon>Pseudomonas</taxon>
        <taxon>Pseudomonas syringae</taxon>
    </lineage>
</organism>
<dbReference type="SMART" id="SM00822">
    <property type="entry name" value="PKS_KR"/>
    <property type="match status" value="1"/>
</dbReference>
<evidence type="ECO:0000256" key="1">
    <source>
        <dbReference type="ARBA" id="ARBA00006484"/>
    </source>
</evidence>
<dbReference type="PANTHER" id="PTHR42879">
    <property type="entry name" value="3-OXOACYL-(ACYL-CARRIER-PROTEIN) REDUCTASE"/>
    <property type="match status" value="1"/>
</dbReference>
<protein>
    <submittedName>
        <fullName evidence="4">3-ketoacyl-ACP reductase</fullName>
    </submittedName>
</protein>
<dbReference type="Gene3D" id="3.40.50.720">
    <property type="entry name" value="NAD(P)-binding Rossmann-like Domain"/>
    <property type="match status" value="1"/>
</dbReference>
<comment type="caution">
    <text evidence="4">The sequence shown here is derived from an EMBL/GenBank/DDBJ whole genome shotgun (WGS) entry which is preliminary data.</text>
</comment>
<dbReference type="InterPro" id="IPR036291">
    <property type="entry name" value="NAD(P)-bd_dom_sf"/>
</dbReference>
<dbReference type="Gene3D" id="3.60.110.10">
    <property type="entry name" value="Carbon-nitrogen hydrolase"/>
    <property type="match status" value="1"/>
</dbReference>
<evidence type="ECO:0000313" key="5">
    <source>
        <dbReference type="Proteomes" id="UP000050384"/>
    </source>
</evidence>
<dbReference type="InterPro" id="IPR036526">
    <property type="entry name" value="C-N_Hydrolase_sf"/>
</dbReference>
<dbReference type="Proteomes" id="UP000050384">
    <property type="component" value="Unassembled WGS sequence"/>
</dbReference>
<dbReference type="InterPro" id="IPR057326">
    <property type="entry name" value="KR_dom"/>
</dbReference>
<evidence type="ECO:0000259" key="3">
    <source>
        <dbReference type="SMART" id="SM00822"/>
    </source>
</evidence>
<dbReference type="InterPro" id="IPR002347">
    <property type="entry name" value="SDR_fam"/>
</dbReference>
<dbReference type="RefSeq" id="WP_259642270.1">
    <property type="nucleotide sequence ID" value="NZ_LJRI01000227.1"/>
</dbReference>
<dbReference type="Pfam" id="PF00106">
    <property type="entry name" value="adh_short"/>
    <property type="match status" value="1"/>
</dbReference>
<evidence type="ECO:0000256" key="2">
    <source>
        <dbReference type="RuleBase" id="RU000363"/>
    </source>
</evidence>
<dbReference type="PANTHER" id="PTHR42879:SF2">
    <property type="entry name" value="3-OXOACYL-[ACYL-CARRIER-PROTEIN] REDUCTASE FABG"/>
    <property type="match status" value="1"/>
</dbReference>
<sequence length="247" mass="26083">MKVELAQIKGRDGDTAYNLTRALEVIATCAVDTELLILPETYITGFPTKDNIAILAEPLNGPSIQSLHAAAKPMIQGRHIGRVVLVSGAASGIGAAIALRYCEEGASVALLDRDPESLKAQADAFISQGFTVAYAIADVGNFEQCQSACTQLGAQLGPIDTLINNAGISPKKDGKPCPIWQMEPKEWLNVVDVNLNGSFNLARLLTPSMVEKRFGRVVNMSSVAGSAYLPLVANQSCGNWAHSSSGG</sequence>
<dbReference type="AlphaFoldDB" id="A0A0Q0CTU0"/>
<dbReference type="PRINTS" id="PR00081">
    <property type="entry name" value="GDHRDH"/>
</dbReference>
<accession>A0A0Q0CTU0</accession>
<dbReference type="PRINTS" id="PR00080">
    <property type="entry name" value="SDRFAMILY"/>
</dbReference>
<comment type="similarity">
    <text evidence="1 2">Belongs to the short-chain dehydrogenases/reductases (SDR) family.</text>
</comment>
<dbReference type="PATRIC" id="fig|264459.3.peg.5018"/>
<gene>
    <name evidence="4" type="ORF">ALO94_03132</name>
</gene>
<evidence type="ECO:0000313" key="4">
    <source>
        <dbReference type="EMBL" id="KPZ09227.1"/>
    </source>
</evidence>
<reference evidence="4 5" key="1">
    <citation type="submission" date="2015-09" db="EMBL/GenBank/DDBJ databases">
        <title>Genome announcement of multiple Pseudomonas syringae strains.</title>
        <authorList>
            <person name="Thakur S."/>
            <person name="Wang P.W."/>
            <person name="Gong Y."/>
            <person name="Weir B.S."/>
            <person name="Guttman D.S."/>
        </authorList>
    </citation>
    <scope>NUCLEOTIDE SEQUENCE [LARGE SCALE GENOMIC DNA]</scope>
    <source>
        <strain evidence="4 5">ICMP16929</strain>
    </source>
</reference>
<dbReference type="SUPFAM" id="SSF51735">
    <property type="entry name" value="NAD(P)-binding Rossmann-fold domains"/>
    <property type="match status" value="1"/>
</dbReference>
<dbReference type="SUPFAM" id="SSF56317">
    <property type="entry name" value="Carbon-nitrogen hydrolase"/>
    <property type="match status" value="1"/>
</dbReference>